<keyword evidence="1" id="KW-0245">EGF-like domain</keyword>
<evidence type="ECO:0000313" key="4">
    <source>
        <dbReference type="Proteomes" id="UP000694845"/>
    </source>
</evidence>
<dbReference type="OrthoDB" id="6156699at2759"/>
<dbReference type="CDD" id="cd00054">
    <property type="entry name" value="EGF_CA"/>
    <property type="match status" value="1"/>
</dbReference>
<evidence type="ECO:0000256" key="2">
    <source>
        <dbReference type="SAM" id="SignalP"/>
    </source>
</evidence>
<dbReference type="PROSITE" id="PS50026">
    <property type="entry name" value="EGF_3"/>
    <property type="match status" value="1"/>
</dbReference>
<feature type="signal peptide" evidence="2">
    <location>
        <begin position="1"/>
        <end position="22"/>
    </location>
</feature>
<dbReference type="KEGG" id="aplc:110980606"/>
<evidence type="ECO:0000259" key="3">
    <source>
        <dbReference type="PROSITE" id="PS50026"/>
    </source>
</evidence>
<comment type="caution">
    <text evidence="1">Lacks conserved residue(s) required for the propagation of feature annotation.</text>
</comment>
<keyword evidence="4" id="KW-1185">Reference proteome</keyword>
<organism evidence="4 5">
    <name type="scientific">Acanthaster planci</name>
    <name type="common">Crown-of-thorns starfish</name>
    <dbReference type="NCBI Taxonomy" id="133434"/>
    <lineage>
        <taxon>Eukaryota</taxon>
        <taxon>Metazoa</taxon>
        <taxon>Echinodermata</taxon>
        <taxon>Eleutherozoa</taxon>
        <taxon>Asterozoa</taxon>
        <taxon>Asteroidea</taxon>
        <taxon>Valvatacea</taxon>
        <taxon>Valvatida</taxon>
        <taxon>Acanthasteridae</taxon>
        <taxon>Acanthaster</taxon>
    </lineage>
</organism>
<evidence type="ECO:0000256" key="1">
    <source>
        <dbReference type="PROSITE-ProRule" id="PRU00076"/>
    </source>
</evidence>
<keyword evidence="1" id="KW-1015">Disulfide bond</keyword>
<dbReference type="SUPFAM" id="SSF57196">
    <property type="entry name" value="EGF/Laminin"/>
    <property type="match status" value="1"/>
</dbReference>
<evidence type="ECO:0000313" key="5">
    <source>
        <dbReference type="RefSeq" id="XP_022093141.1"/>
    </source>
</evidence>
<gene>
    <name evidence="5" type="primary">LOC110980606</name>
</gene>
<dbReference type="GeneID" id="110980606"/>
<reference evidence="5" key="1">
    <citation type="submission" date="2025-08" db="UniProtKB">
        <authorList>
            <consortium name="RefSeq"/>
        </authorList>
    </citation>
    <scope>IDENTIFICATION</scope>
</reference>
<keyword evidence="2" id="KW-0732">Signal</keyword>
<name>A0A8B7YNW0_ACAPL</name>
<dbReference type="Proteomes" id="UP000694845">
    <property type="component" value="Unplaced"/>
</dbReference>
<sequence length="99" mass="10782">MEPARLALLLLVVCVAGLVVNGAPQNRLLDNETQNKALSKRSDADNNPGYDACKIGNVKCLNGGTCYTIYGSPDCRCAYGYFGSRCQFNRNQRPPPRGK</sequence>
<dbReference type="Gene3D" id="2.10.25.10">
    <property type="entry name" value="Laminin"/>
    <property type="match status" value="1"/>
</dbReference>
<feature type="domain" description="EGF-like" evidence="3">
    <location>
        <begin position="49"/>
        <end position="87"/>
    </location>
</feature>
<proteinExistence type="predicted"/>
<dbReference type="RefSeq" id="XP_022093141.1">
    <property type="nucleotide sequence ID" value="XM_022237449.1"/>
</dbReference>
<dbReference type="AlphaFoldDB" id="A0A8B7YNW0"/>
<dbReference type="InterPro" id="IPR000742">
    <property type="entry name" value="EGF"/>
</dbReference>
<feature type="disulfide bond" evidence="1">
    <location>
        <begin position="77"/>
        <end position="86"/>
    </location>
</feature>
<accession>A0A8B7YNW0</accession>
<dbReference type="PROSITE" id="PS01186">
    <property type="entry name" value="EGF_2"/>
    <property type="match status" value="1"/>
</dbReference>
<feature type="chain" id="PRO_5034571066" evidence="2">
    <location>
        <begin position="23"/>
        <end position="99"/>
    </location>
</feature>
<dbReference type="PROSITE" id="PS00022">
    <property type="entry name" value="EGF_1"/>
    <property type="match status" value="1"/>
</dbReference>
<protein>
    <submittedName>
        <fullName evidence="5">Neurogenic locus notch homolog protein 1-like</fullName>
    </submittedName>
</protein>